<proteinExistence type="predicted"/>
<feature type="signal peptide" evidence="1">
    <location>
        <begin position="1"/>
        <end position="21"/>
    </location>
</feature>
<dbReference type="RefSeq" id="WP_014768916.1">
    <property type="nucleotide sequence ID" value="NC_018002.1"/>
</dbReference>
<keyword evidence="1" id="KW-0732">Signal</keyword>
<dbReference type="eggNOG" id="ENOG50319NZ">
    <property type="taxonomic scope" value="Bacteria"/>
</dbReference>
<evidence type="ECO:0000256" key="1">
    <source>
        <dbReference type="SAM" id="SignalP"/>
    </source>
</evidence>
<accession>I3XVR2</accession>
<sequence>MRYIMGVCLMFLISGCASKLADNASEKVLDYGMTHSKKVEIIHSKTSRTFVTITYLNPLNHPLVTQNHEQFIVGTYRATGEESFVKTTLRAFEVNGKTEEVRVTPLEKDNPLLTLVSSSNAWTDYVLVEAPYTSTIKMELSFETDHSKRVSVGFRKDY</sequence>
<dbReference type="Proteomes" id="UP000006176">
    <property type="component" value="Chromosome"/>
</dbReference>
<dbReference type="STRING" id="760154.Sulba_0731"/>
<evidence type="ECO:0000313" key="2">
    <source>
        <dbReference type="EMBL" id="AFL68036.1"/>
    </source>
</evidence>
<dbReference type="PROSITE" id="PS51257">
    <property type="entry name" value="PROKAR_LIPOPROTEIN"/>
    <property type="match status" value="1"/>
</dbReference>
<reference evidence="2 3" key="1">
    <citation type="submission" date="2012-06" db="EMBL/GenBank/DDBJ databases">
        <title>Complete sequence of Sulfurospirillum barnesii SES-3.</title>
        <authorList>
            <consortium name="US DOE Joint Genome Institute"/>
            <person name="Lucas S."/>
            <person name="Han J."/>
            <person name="Lapidus A."/>
            <person name="Cheng J.-F."/>
            <person name="Goodwin L."/>
            <person name="Pitluck S."/>
            <person name="Peters L."/>
            <person name="Ovchinnikova G."/>
            <person name="Lu M."/>
            <person name="Detter J.C."/>
            <person name="Han C."/>
            <person name="Tapia R."/>
            <person name="Land M."/>
            <person name="Hauser L."/>
            <person name="Kyrpides N."/>
            <person name="Ivanova N."/>
            <person name="Pagani I."/>
            <person name="Stolz J."/>
            <person name="Arkin A."/>
            <person name="Dehal P."/>
            <person name="Oremland R."/>
            <person name="Saltikov C."/>
            <person name="Basu P."/>
            <person name="Hollibaugh J."/>
            <person name="Newman D."/>
            <person name="Stolyar S."/>
            <person name="Hazen T."/>
            <person name="Woyke T."/>
        </authorList>
    </citation>
    <scope>NUCLEOTIDE SEQUENCE [LARGE SCALE GENOMIC DNA]</scope>
    <source>
        <strain evidence="3">ATCC 700032 / DSM 10660 / SES-3</strain>
    </source>
</reference>
<dbReference type="OrthoDB" id="5339520at2"/>
<gene>
    <name evidence="2" type="ordered locus">Sulba_0731</name>
</gene>
<dbReference type="EMBL" id="CP003333">
    <property type="protein sequence ID" value="AFL68036.1"/>
    <property type="molecule type" value="Genomic_DNA"/>
</dbReference>
<protein>
    <recommendedName>
        <fullName evidence="4">Lipoprotein</fullName>
    </recommendedName>
</protein>
<evidence type="ECO:0008006" key="4">
    <source>
        <dbReference type="Google" id="ProtNLM"/>
    </source>
</evidence>
<organism evidence="2 3">
    <name type="scientific">Sulfurospirillum barnesii (strain ATCC 700032 / DSM 10660 / SES-3)</name>
    <dbReference type="NCBI Taxonomy" id="760154"/>
    <lineage>
        <taxon>Bacteria</taxon>
        <taxon>Pseudomonadati</taxon>
        <taxon>Campylobacterota</taxon>
        <taxon>Epsilonproteobacteria</taxon>
        <taxon>Campylobacterales</taxon>
        <taxon>Sulfurospirillaceae</taxon>
        <taxon>Sulfurospirillum</taxon>
    </lineage>
</organism>
<keyword evidence="3" id="KW-1185">Reference proteome</keyword>
<dbReference type="AlphaFoldDB" id="I3XVR2"/>
<dbReference type="HOGENOM" id="CLU_1659824_0_0_7"/>
<dbReference type="KEGG" id="sba:Sulba_0731"/>
<feature type="chain" id="PRO_5003682515" description="Lipoprotein" evidence="1">
    <location>
        <begin position="22"/>
        <end position="158"/>
    </location>
</feature>
<name>I3XVR2_SULBS</name>
<evidence type="ECO:0000313" key="3">
    <source>
        <dbReference type="Proteomes" id="UP000006176"/>
    </source>
</evidence>